<dbReference type="InterPro" id="IPR003016">
    <property type="entry name" value="2-oxoA_DH_lipoyl-BS"/>
</dbReference>
<accession>A0ABT8FAM4</accession>
<feature type="region of interest" description="Disordered" evidence="7">
    <location>
        <begin position="308"/>
        <end position="348"/>
    </location>
</feature>
<dbReference type="Pfam" id="PF00364">
    <property type="entry name" value="Biotin_lipoyl"/>
    <property type="match status" value="2"/>
</dbReference>
<dbReference type="EC" id="2.3.1.-" evidence="6"/>
<dbReference type="Pfam" id="PF00198">
    <property type="entry name" value="2-oxoacid_dh"/>
    <property type="match status" value="1"/>
</dbReference>
<dbReference type="Pfam" id="PF02817">
    <property type="entry name" value="E3_binding"/>
    <property type="match status" value="1"/>
</dbReference>
<dbReference type="InterPro" id="IPR001078">
    <property type="entry name" value="2-oxoacid_DH_actylTfrase"/>
</dbReference>
<dbReference type="SUPFAM" id="SSF47005">
    <property type="entry name" value="Peripheral subunit-binding domain of 2-oxo acid dehydrogenase complex"/>
    <property type="match status" value="1"/>
</dbReference>
<evidence type="ECO:0000256" key="6">
    <source>
        <dbReference type="RuleBase" id="RU003423"/>
    </source>
</evidence>
<feature type="region of interest" description="Disordered" evidence="7">
    <location>
        <begin position="211"/>
        <end position="244"/>
    </location>
</feature>
<feature type="domain" description="Lipoyl-binding" evidence="8">
    <location>
        <begin position="1"/>
        <end position="76"/>
    </location>
</feature>
<feature type="domain" description="Peripheral subunit-binding (PSBD)" evidence="9">
    <location>
        <begin position="271"/>
        <end position="308"/>
    </location>
</feature>
<keyword evidence="3 6" id="KW-0808">Transferase</keyword>
<evidence type="ECO:0000259" key="9">
    <source>
        <dbReference type="PROSITE" id="PS51826"/>
    </source>
</evidence>
<evidence type="ECO:0000256" key="3">
    <source>
        <dbReference type="ARBA" id="ARBA00022679"/>
    </source>
</evidence>
<dbReference type="InterPro" id="IPR036625">
    <property type="entry name" value="E3-bd_dom_sf"/>
</dbReference>
<dbReference type="SUPFAM" id="SSF52777">
    <property type="entry name" value="CoA-dependent acyltransferases"/>
    <property type="match status" value="1"/>
</dbReference>
<name>A0ABT8FAM4_9ACTN</name>
<dbReference type="CDD" id="cd06849">
    <property type="entry name" value="lipoyl_domain"/>
    <property type="match status" value="2"/>
</dbReference>
<feature type="compositionally biased region" description="Low complexity" evidence="7">
    <location>
        <begin position="216"/>
        <end position="228"/>
    </location>
</feature>
<dbReference type="PROSITE" id="PS00189">
    <property type="entry name" value="LIPOYL"/>
    <property type="match status" value="2"/>
</dbReference>
<dbReference type="PANTHER" id="PTHR43178:SF5">
    <property type="entry name" value="LIPOAMIDE ACYLTRANSFERASE COMPONENT OF BRANCHED-CHAIN ALPHA-KETO ACID DEHYDROGENASE COMPLEX, MITOCHONDRIAL"/>
    <property type="match status" value="1"/>
</dbReference>
<dbReference type="RefSeq" id="WP_300950615.1">
    <property type="nucleotide sequence ID" value="NZ_JAUHJQ010000001.1"/>
</dbReference>
<evidence type="ECO:0000256" key="5">
    <source>
        <dbReference type="ARBA" id="ARBA00023315"/>
    </source>
</evidence>
<evidence type="ECO:0000256" key="1">
    <source>
        <dbReference type="ARBA" id="ARBA00001938"/>
    </source>
</evidence>
<protein>
    <recommendedName>
        <fullName evidence="6">Dihydrolipoamide acetyltransferase component of pyruvate dehydrogenase complex</fullName>
        <ecNumber evidence="6">2.3.1.-</ecNumber>
    </recommendedName>
</protein>
<dbReference type="NCBIfam" id="TIGR02927">
    <property type="entry name" value="SucB_Actino"/>
    <property type="match status" value="1"/>
</dbReference>
<comment type="caution">
    <text evidence="10">The sequence shown here is derived from an EMBL/GenBank/DDBJ whole genome shotgun (WGS) entry which is preliminary data.</text>
</comment>
<proteinExistence type="inferred from homology"/>
<reference evidence="10" key="1">
    <citation type="submission" date="2023-06" db="EMBL/GenBank/DDBJ databases">
        <title>Draft genome sequence of Nocardioides sp. SOB77.</title>
        <authorList>
            <person name="Zhang G."/>
        </authorList>
    </citation>
    <scope>NUCLEOTIDE SEQUENCE</scope>
    <source>
        <strain evidence="10">SOB77</strain>
    </source>
</reference>
<keyword evidence="11" id="KW-1185">Reference proteome</keyword>
<dbReference type="Proteomes" id="UP001168620">
    <property type="component" value="Unassembled WGS sequence"/>
</dbReference>
<dbReference type="InterPro" id="IPR000089">
    <property type="entry name" value="Biotin_lipoyl"/>
</dbReference>
<dbReference type="SUPFAM" id="SSF51230">
    <property type="entry name" value="Single hybrid motif"/>
    <property type="match status" value="2"/>
</dbReference>
<dbReference type="PANTHER" id="PTHR43178">
    <property type="entry name" value="DIHYDROLIPOAMIDE ACETYLTRANSFERASE COMPONENT OF PYRUVATE DEHYDROGENASE COMPLEX"/>
    <property type="match status" value="1"/>
</dbReference>
<dbReference type="Gene3D" id="4.10.320.10">
    <property type="entry name" value="E3-binding domain"/>
    <property type="match status" value="1"/>
</dbReference>
<evidence type="ECO:0000256" key="7">
    <source>
        <dbReference type="SAM" id="MobiDB-lite"/>
    </source>
</evidence>
<feature type="compositionally biased region" description="Pro residues" evidence="7">
    <location>
        <begin position="86"/>
        <end position="106"/>
    </location>
</feature>
<sequence length="586" mass="60897">MAHVLMPRLGVSVTEGTVSSWLKQVGDPVEVGEPICEVATDKVDTEIESTVAGVLAEQLYAVDEVVQVGEPLATVTTADESSAPAPAEPAPAGPAPVEPEQPPSIVPDPASFGDDPEPPPAPAVADAAHAVLMPRLGVSVTEGTVSSWLKQVGDPVEVGEPICEVATDKVDTEIESTVAGVLAEQRYAEGEVVQVGEPLAVVTADGALPAAPPAAAPAGSRSAAAVPTRPAPAPAGPTVPGQPARVDPSRFDHHAAVQRALETIVRTARPAASPAARHLAATLGVDLASVGGTGGGGHVTRDDVRRHAEQPAPAAAAPMPPRGPAPVPASTPSPEPGTTGPDGLPVGYEDVPYDAVPTSRIRRVTAEHMSRSRRTAAHMTTEVDVDLGLLTEVRARLNTQRVAQGRAKLSFLPFVARAACAALLDHPDLNATFETERLLRWGEVNLGIAVDTPRGLMVPVLRGAERMTVESLGEGIADLAGRLRDGKPGPDDFRAGTFTISNPGSVGAVSAPAIINQPQVAILGMPTIQRRPWVVTMADGQESIAIRPILRLALTFDHRAVDGADATRCLVDIRRRLEAWGVDEYR</sequence>
<dbReference type="PROSITE" id="PS51826">
    <property type="entry name" value="PSBD"/>
    <property type="match status" value="1"/>
</dbReference>
<feature type="region of interest" description="Disordered" evidence="7">
    <location>
        <begin position="76"/>
        <end position="121"/>
    </location>
</feature>
<organism evidence="10 11">
    <name type="scientific">Nocardioides oceani</name>
    <dbReference type="NCBI Taxonomy" id="3058369"/>
    <lineage>
        <taxon>Bacteria</taxon>
        <taxon>Bacillati</taxon>
        <taxon>Actinomycetota</taxon>
        <taxon>Actinomycetes</taxon>
        <taxon>Propionibacteriales</taxon>
        <taxon>Nocardioidaceae</taxon>
        <taxon>Nocardioides</taxon>
    </lineage>
</organism>
<keyword evidence="4 6" id="KW-0450">Lipoyl</keyword>
<dbReference type="InterPro" id="IPR011053">
    <property type="entry name" value="Single_hybrid_motif"/>
</dbReference>
<evidence type="ECO:0000313" key="10">
    <source>
        <dbReference type="EMBL" id="MDN4171698.1"/>
    </source>
</evidence>
<evidence type="ECO:0000313" key="11">
    <source>
        <dbReference type="Proteomes" id="UP001168620"/>
    </source>
</evidence>
<evidence type="ECO:0000256" key="2">
    <source>
        <dbReference type="ARBA" id="ARBA00007317"/>
    </source>
</evidence>
<comment type="cofactor">
    <cofactor evidence="1 6">
        <name>(R)-lipoate</name>
        <dbReference type="ChEBI" id="CHEBI:83088"/>
    </cofactor>
</comment>
<keyword evidence="5 6" id="KW-0012">Acyltransferase</keyword>
<dbReference type="InterPro" id="IPR004167">
    <property type="entry name" value="PSBD"/>
</dbReference>
<evidence type="ECO:0000256" key="4">
    <source>
        <dbReference type="ARBA" id="ARBA00022823"/>
    </source>
</evidence>
<feature type="domain" description="Lipoyl-binding" evidence="8">
    <location>
        <begin position="128"/>
        <end position="203"/>
    </location>
</feature>
<dbReference type="PROSITE" id="PS50968">
    <property type="entry name" value="BIOTINYL_LIPOYL"/>
    <property type="match status" value="2"/>
</dbReference>
<dbReference type="InterPro" id="IPR023213">
    <property type="entry name" value="CAT-like_dom_sf"/>
</dbReference>
<dbReference type="Gene3D" id="2.40.50.100">
    <property type="match status" value="2"/>
</dbReference>
<comment type="similarity">
    <text evidence="2 6">Belongs to the 2-oxoacid dehydrogenase family.</text>
</comment>
<evidence type="ECO:0000259" key="8">
    <source>
        <dbReference type="PROSITE" id="PS50968"/>
    </source>
</evidence>
<feature type="compositionally biased region" description="Pro residues" evidence="7">
    <location>
        <begin position="318"/>
        <end position="335"/>
    </location>
</feature>
<dbReference type="InterPro" id="IPR014276">
    <property type="entry name" value="2-oxoglutarate_DH_E2"/>
</dbReference>
<dbReference type="EMBL" id="JAUHJQ010000001">
    <property type="protein sequence ID" value="MDN4171698.1"/>
    <property type="molecule type" value="Genomic_DNA"/>
</dbReference>
<gene>
    <name evidence="10" type="primary">sucB</name>
    <name evidence="10" type="ORF">QWY28_01965</name>
</gene>
<dbReference type="InterPro" id="IPR050743">
    <property type="entry name" value="2-oxoacid_DH_E2_comp"/>
</dbReference>
<dbReference type="Gene3D" id="3.30.559.10">
    <property type="entry name" value="Chloramphenicol acetyltransferase-like domain"/>
    <property type="match status" value="1"/>
</dbReference>